<dbReference type="InterPro" id="IPR050312">
    <property type="entry name" value="IolE/XylAMocC-like"/>
</dbReference>
<accession>A0A0F3GMC1</accession>
<reference evidence="2 3" key="1">
    <citation type="submission" date="2015-02" db="EMBL/GenBank/DDBJ databases">
        <title>Single-cell genomics of uncultivated deep-branching MTB reveals a conserved set of magnetosome genes.</title>
        <authorList>
            <person name="Kolinko S."/>
            <person name="Richter M."/>
            <person name="Glockner F.O."/>
            <person name="Brachmann A."/>
            <person name="Schuler D."/>
        </authorList>
    </citation>
    <scope>NUCLEOTIDE SEQUENCE [LARGE SCALE GENOMIC DNA]</scope>
    <source>
        <strain evidence="2">TM-1</strain>
    </source>
</reference>
<dbReference type="PANTHER" id="PTHR12110:SF21">
    <property type="entry name" value="XYLOSE ISOMERASE-LIKE TIM BARREL DOMAIN-CONTAINING PROTEIN"/>
    <property type="match status" value="1"/>
</dbReference>
<dbReference type="GO" id="GO:0008833">
    <property type="term" value="F:deoxyribonuclease IV (phage-T4-induced) activity"/>
    <property type="evidence" value="ECO:0007669"/>
    <property type="project" value="UniProtKB-EC"/>
</dbReference>
<dbReference type="PANTHER" id="PTHR12110">
    <property type="entry name" value="HYDROXYPYRUVATE ISOMERASE"/>
    <property type="match status" value="1"/>
</dbReference>
<dbReference type="InterPro" id="IPR036237">
    <property type="entry name" value="Xyl_isomerase-like_sf"/>
</dbReference>
<dbReference type="Gene3D" id="3.20.20.150">
    <property type="entry name" value="Divalent-metal-dependent TIM barrel enzymes"/>
    <property type="match status" value="1"/>
</dbReference>
<proteinExistence type="predicted"/>
<evidence type="ECO:0000313" key="3">
    <source>
        <dbReference type="Proteomes" id="UP000033423"/>
    </source>
</evidence>
<keyword evidence="3" id="KW-1185">Reference proteome</keyword>
<sequence>MKFSSQKGKLTTPPTCQPASYGVKRAGGWVPLDAPFILPTKSLCTPLFSKIDKVAREPLLYIMLRQGQIRVGNQTSCTAASPGLPFGYAIAGGFDTFEWFPDKKEWGQGWLEDDISPTERTNIRKKAAQQKITLSVHAPLVVNPLRGETYDAFVNTVRFALDIGAVLINIHLFNHEGMERYVQALEPYIKHTAELNLKLSIENTPDISPDDVNRAFELIGALKHIPTDHVGMCFDIGHANIFDHTRNDYIRYITTIQPHVNIIHIHMHENYGDWDRHLPIFTGPAGNNPTGITAFVAEMKRRNFSGSIIMEQWPQQPYLLNNARDRLLAIFNDDNV</sequence>
<organism evidence="2 3">
    <name type="scientific">Candidatus Magnetobacterium bavaricum</name>
    <dbReference type="NCBI Taxonomy" id="29290"/>
    <lineage>
        <taxon>Bacteria</taxon>
        <taxon>Pseudomonadati</taxon>
        <taxon>Nitrospirota</taxon>
        <taxon>Thermodesulfovibrionia</taxon>
        <taxon>Thermodesulfovibrionales</taxon>
        <taxon>Candidatus Magnetobacteriaceae</taxon>
        <taxon>Candidatus Magnetobacterium</taxon>
    </lineage>
</organism>
<feature type="domain" description="Xylose isomerase-like TIM barrel" evidence="1">
    <location>
        <begin position="93"/>
        <end position="315"/>
    </location>
</feature>
<dbReference type="EC" id="3.1.21.2" evidence="2"/>
<dbReference type="SUPFAM" id="SSF51658">
    <property type="entry name" value="Xylose isomerase-like"/>
    <property type="match status" value="1"/>
</dbReference>
<protein>
    <submittedName>
        <fullName evidence="2">Xylose isomerase-type TIM barrel domain protein</fullName>
        <ecNumber evidence="2">3.1.21.2</ecNumber>
    </submittedName>
</protein>
<dbReference type="GO" id="GO:0016853">
    <property type="term" value="F:isomerase activity"/>
    <property type="evidence" value="ECO:0007669"/>
    <property type="project" value="UniProtKB-KW"/>
</dbReference>
<comment type="caution">
    <text evidence="2">The sequence shown here is derived from an EMBL/GenBank/DDBJ whole genome shotgun (WGS) entry which is preliminary data.</text>
</comment>
<keyword evidence="2" id="KW-0378">Hydrolase</keyword>
<evidence type="ECO:0000259" key="1">
    <source>
        <dbReference type="Pfam" id="PF01261"/>
    </source>
</evidence>
<evidence type="ECO:0000313" key="2">
    <source>
        <dbReference type="EMBL" id="KJU81813.1"/>
    </source>
</evidence>
<name>A0A0F3GMC1_9BACT</name>
<gene>
    <name evidence="2" type="ORF">MBAV_005994</name>
</gene>
<dbReference type="Pfam" id="PF01261">
    <property type="entry name" value="AP_endonuc_2"/>
    <property type="match status" value="1"/>
</dbReference>
<dbReference type="InterPro" id="IPR013022">
    <property type="entry name" value="Xyl_isomerase-like_TIM-brl"/>
</dbReference>
<keyword evidence="2" id="KW-0413">Isomerase</keyword>
<dbReference type="EMBL" id="LACI01002547">
    <property type="protein sequence ID" value="KJU81813.1"/>
    <property type="molecule type" value="Genomic_DNA"/>
</dbReference>
<dbReference type="Proteomes" id="UP000033423">
    <property type="component" value="Unassembled WGS sequence"/>
</dbReference>
<dbReference type="AlphaFoldDB" id="A0A0F3GMC1"/>